<evidence type="ECO:0000313" key="4">
    <source>
        <dbReference type="Proteomes" id="UP001519332"/>
    </source>
</evidence>
<dbReference type="PANTHER" id="PTHR43252:SF7">
    <property type="entry name" value="TRANSCRIPTIONAL REGULATOR YQJI"/>
    <property type="match status" value="1"/>
</dbReference>
<dbReference type="RefSeq" id="WP_307855117.1">
    <property type="nucleotide sequence ID" value="NZ_JAGINW010000001.1"/>
</dbReference>
<feature type="coiled-coil region" evidence="1">
    <location>
        <begin position="111"/>
        <end position="138"/>
    </location>
</feature>
<evidence type="ECO:0000313" key="3">
    <source>
        <dbReference type="EMBL" id="MBP2322792.1"/>
    </source>
</evidence>
<dbReference type="GO" id="GO:0003677">
    <property type="term" value="F:DNA binding"/>
    <property type="evidence" value="ECO:0007669"/>
    <property type="project" value="UniProtKB-KW"/>
</dbReference>
<dbReference type="EMBL" id="JAGINW010000001">
    <property type="protein sequence ID" value="MBP2322792.1"/>
    <property type="molecule type" value="Genomic_DNA"/>
</dbReference>
<dbReference type="Proteomes" id="UP001519332">
    <property type="component" value="Unassembled WGS sequence"/>
</dbReference>
<dbReference type="InterPro" id="IPR036388">
    <property type="entry name" value="WH-like_DNA-bd_sf"/>
</dbReference>
<dbReference type="Pfam" id="PF03551">
    <property type="entry name" value="PadR"/>
    <property type="match status" value="1"/>
</dbReference>
<dbReference type="InterPro" id="IPR005149">
    <property type="entry name" value="Tscrpt_reg_PadR_N"/>
</dbReference>
<dbReference type="PANTHER" id="PTHR43252">
    <property type="entry name" value="TRANSCRIPTIONAL REGULATOR YQJI"/>
    <property type="match status" value="1"/>
</dbReference>
<dbReference type="InterPro" id="IPR036390">
    <property type="entry name" value="WH_DNA-bd_sf"/>
</dbReference>
<comment type="caution">
    <text evidence="3">The sequence shown here is derived from an EMBL/GenBank/DDBJ whole genome shotgun (WGS) entry which is preliminary data.</text>
</comment>
<evidence type="ECO:0000256" key="1">
    <source>
        <dbReference type="SAM" id="Coils"/>
    </source>
</evidence>
<gene>
    <name evidence="3" type="ORF">JOF56_003177</name>
</gene>
<keyword evidence="1" id="KW-0175">Coiled coil</keyword>
<sequence length="182" mass="20879">MNLSPLALLVLELLAEREMHPYEMRQLLARRGRDRRIRVTPGSLYRSVERLAEDGLAEVVETSREGRRPERTVYAITGAGREAFAYRLREMLAKPVDEFPQYPVALVCMHALGKQDALDQLARRRVELEAEIARSQTTGPREVFMVDLDYSQAIRRAELSWTTQLIEDLTSGRLGWPERAAQ</sequence>
<proteinExistence type="predicted"/>
<feature type="domain" description="Transcription regulator PadR N-terminal" evidence="2">
    <location>
        <begin position="10"/>
        <end position="85"/>
    </location>
</feature>
<name>A0ABS4TEE8_9PSEU</name>
<dbReference type="SUPFAM" id="SSF46785">
    <property type="entry name" value="Winged helix' DNA-binding domain"/>
    <property type="match status" value="1"/>
</dbReference>
<evidence type="ECO:0000259" key="2">
    <source>
        <dbReference type="Pfam" id="PF03551"/>
    </source>
</evidence>
<keyword evidence="4" id="KW-1185">Reference proteome</keyword>
<dbReference type="Gene3D" id="1.10.10.10">
    <property type="entry name" value="Winged helix-like DNA-binding domain superfamily/Winged helix DNA-binding domain"/>
    <property type="match status" value="1"/>
</dbReference>
<reference evidence="3 4" key="1">
    <citation type="submission" date="2021-03" db="EMBL/GenBank/DDBJ databases">
        <title>Sequencing the genomes of 1000 actinobacteria strains.</title>
        <authorList>
            <person name="Klenk H.-P."/>
        </authorList>
    </citation>
    <scope>NUCLEOTIDE SEQUENCE [LARGE SCALE GENOMIC DNA]</scope>
    <source>
        <strain evidence="3 4">DSM 46670</strain>
    </source>
</reference>
<organism evidence="3 4">
    <name type="scientific">Kibdelosporangium banguiense</name>
    <dbReference type="NCBI Taxonomy" id="1365924"/>
    <lineage>
        <taxon>Bacteria</taxon>
        <taxon>Bacillati</taxon>
        <taxon>Actinomycetota</taxon>
        <taxon>Actinomycetes</taxon>
        <taxon>Pseudonocardiales</taxon>
        <taxon>Pseudonocardiaceae</taxon>
        <taxon>Kibdelosporangium</taxon>
    </lineage>
</organism>
<accession>A0ABS4TEE8</accession>
<keyword evidence="3" id="KW-0238">DNA-binding</keyword>
<protein>
    <submittedName>
        <fullName evidence="3">DNA-binding PadR family transcriptional regulator</fullName>
    </submittedName>
</protein>